<proteinExistence type="predicted"/>
<reference evidence="1 2" key="1">
    <citation type="submission" date="2024-02" db="EMBL/GenBank/DDBJ databases">
        <authorList>
            <person name="Chen Y."/>
            <person name="Shah S."/>
            <person name="Dougan E. K."/>
            <person name="Thang M."/>
            <person name="Chan C."/>
        </authorList>
    </citation>
    <scope>NUCLEOTIDE SEQUENCE [LARGE SCALE GENOMIC DNA]</scope>
</reference>
<dbReference type="EMBL" id="CAXAMM010021112">
    <property type="protein sequence ID" value="CAK9049303.1"/>
    <property type="molecule type" value="Genomic_DNA"/>
</dbReference>
<gene>
    <name evidence="1" type="ORF">SCF082_LOCUS27339</name>
</gene>
<evidence type="ECO:0000313" key="2">
    <source>
        <dbReference type="Proteomes" id="UP001642464"/>
    </source>
</evidence>
<dbReference type="Proteomes" id="UP001642464">
    <property type="component" value="Unassembled WGS sequence"/>
</dbReference>
<organism evidence="1 2">
    <name type="scientific">Durusdinium trenchii</name>
    <dbReference type="NCBI Taxonomy" id="1381693"/>
    <lineage>
        <taxon>Eukaryota</taxon>
        <taxon>Sar</taxon>
        <taxon>Alveolata</taxon>
        <taxon>Dinophyceae</taxon>
        <taxon>Suessiales</taxon>
        <taxon>Symbiodiniaceae</taxon>
        <taxon>Durusdinium</taxon>
    </lineage>
</organism>
<sequence length="407" mass="46749">MAPRPESVEDWCKLMPNLLEESGWICAVDTPEGALMHSRCAWGGHVIKLELKNITIQDAPAKTSQVLVRPEVRSLLQDLSPVEGLELQSVELLAPGEARVTAKSSWSLLRRMAVLFGDMANQVMDDFLCENEDSLSWHQKMRRDYPKRGDSACAFWKEDRAQLHCLILVRPEAQQDRFTTYVVLRAETRFAQWATDHFSRLLGAARLRAEALLNRPGIHRLRQTDERFYVVISMQSFKRGMPLLPALDVEHCCCEIDLGATKGLRRWRRWEPEPVGSRFRLGPYLRSLVKCLGAEIETYDSLDGQTLVPYQCVVLRSAWDPLREDLLSVEQLQRSAYRRANGGSSAPALQEEVTPRFVPMEDPPERWQHELEPRLVVRNTFWAVEGEECRELRPQRRFHTTPSAPHA</sequence>
<comment type="caution">
    <text evidence="1">The sequence shown here is derived from an EMBL/GenBank/DDBJ whole genome shotgun (WGS) entry which is preliminary data.</text>
</comment>
<protein>
    <submittedName>
        <fullName evidence="1">Uncharacterized protein</fullName>
    </submittedName>
</protein>
<accession>A0ABP0MCU6</accession>
<name>A0ABP0MCU6_9DINO</name>
<evidence type="ECO:0000313" key="1">
    <source>
        <dbReference type="EMBL" id="CAK9049303.1"/>
    </source>
</evidence>
<keyword evidence="2" id="KW-1185">Reference proteome</keyword>